<accession>A0A9P6UN88</accession>
<dbReference type="EMBL" id="JAAAIN010000615">
    <property type="protein sequence ID" value="KAG0312449.1"/>
    <property type="molecule type" value="Genomic_DNA"/>
</dbReference>
<evidence type="ECO:0000313" key="2">
    <source>
        <dbReference type="EMBL" id="KAG0312449.1"/>
    </source>
</evidence>
<keyword evidence="3" id="KW-1185">Reference proteome</keyword>
<sequence>MNTCQAFPQPFQLASNPPSISSTLGLDNDELRRINGPIPSTRDHICEAIEKMENMHLDIFAEGQTPLYRTQPLATMNLTETRKSRTESPRVHPQGPRSKPASEPASVATTPSRHRSGDFEDRIRLYECCSPSDYLQGFVTMDSVLPPPYRLELVDSPPQAYVRVKEDLQSVNRSLNSWLVDPRHHPHYDQQY</sequence>
<comment type="caution">
    <text evidence="2">The sequence shown here is derived from an EMBL/GenBank/DDBJ whole genome shotgun (WGS) entry which is preliminary data.</text>
</comment>
<organism evidence="2 3">
    <name type="scientific">Linnemannia gamsii</name>
    <dbReference type="NCBI Taxonomy" id="64522"/>
    <lineage>
        <taxon>Eukaryota</taxon>
        <taxon>Fungi</taxon>
        <taxon>Fungi incertae sedis</taxon>
        <taxon>Mucoromycota</taxon>
        <taxon>Mortierellomycotina</taxon>
        <taxon>Mortierellomycetes</taxon>
        <taxon>Mortierellales</taxon>
        <taxon>Mortierellaceae</taxon>
        <taxon>Linnemannia</taxon>
    </lineage>
</organism>
<dbReference type="AlphaFoldDB" id="A0A9P6UN88"/>
<evidence type="ECO:0000256" key="1">
    <source>
        <dbReference type="SAM" id="MobiDB-lite"/>
    </source>
</evidence>
<protein>
    <submittedName>
        <fullName evidence="2">Uncharacterized protein</fullName>
    </submittedName>
</protein>
<gene>
    <name evidence="2" type="ORF">BGZ97_011184</name>
</gene>
<proteinExistence type="predicted"/>
<feature type="region of interest" description="Disordered" evidence="1">
    <location>
        <begin position="79"/>
        <end position="116"/>
    </location>
</feature>
<evidence type="ECO:0000313" key="3">
    <source>
        <dbReference type="Proteomes" id="UP000823405"/>
    </source>
</evidence>
<reference evidence="2" key="1">
    <citation type="journal article" date="2020" name="Fungal Divers.">
        <title>Resolving the Mortierellaceae phylogeny through synthesis of multi-gene phylogenetics and phylogenomics.</title>
        <authorList>
            <person name="Vandepol N."/>
            <person name="Liber J."/>
            <person name="Desiro A."/>
            <person name="Na H."/>
            <person name="Kennedy M."/>
            <person name="Barry K."/>
            <person name="Grigoriev I.V."/>
            <person name="Miller A.N."/>
            <person name="O'Donnell K."/>
            <person name="Stajich J.E."/>
            <person name="Bonito G."/>
        </authorList>
    </citation>
    <scope>NUCLEOTIDE SEQUENCE</scope>
    <source>
        <strain evidence="2">NVP60</strain>
    </source>
</reference>
<dbReference type="Proteomes" id="UP000823405">
    <property type="component" value="Unassembled WGS sequence"/>
</dbReference>
<feature type="compositionally biased region" description="Basic and acidic residues" evidence="1">
    <location>
        <begin position="80"/>
        <end position="90"/>
    </location>
</feature>
<dbReference type="OrthoDB" id="10357159at2759"/>
<name>A0A9P6UN88_9FUNG</name>